<comment type="caution">
    <text evidence="1">The sequence shown here is derived from an EMBL/GenBank/DDBJ whole genome shotgun (WGS) entry which is preliminary data.</text>
</comment>
<proteinExistence type="predicted"/>
<reference evidence="1 2" key="1">
    <citation type="journal article" date="2018" name="BMC Genomics">
        <title>Comparative genome analyses reveal sequence features reflecting distinct modes of host-adaptation between dicot and monocot powdery mildew.</title>
        <authorList>
            <person name="Wu Y."/>
            <person name="Ma X."/>
            <person name="Pan Z."/>
            <person name="Kale S.D."/>
            <person name="Song Y."/>
            <person name="King H."/>
            <person name="Zhang Q."/>
            <person name="Presley C."/>
            <person name="Deng X."/>
            <person name="Wei C.I."/>
            <person name="Xiao S."/>
        </authorList>
    </citation>
    <scope>NUCLEOTIDE SEQUENCE [LARGE SCALE GENOMIC DNA]</scope>
    <source>
        <strain evidence="1">UMSG2</strain>
    </source>
</reference>
<evidence type="ECO:0000313" key="1">
    <source>
        <dbReference type="EMBL" id="RKF60979.1"/>
    </source>
</evidence>
<sequence length="73" mass="8122">MSTNLEAPTSSVSHDIHTQTISTFVQNIFQKYGLSEIAITDIDEKKFGSSVIDLENTTKGELASTIITYITYY</sequence>
<feature type="non-terminal residue" evidence="1">
    <location>
        <position position="73"/>
    </location>
</feature>
<dbReference type="Proteomes" id="UP000286134">
    <property type="component" value="Unassembled WGS sequence"/>
</dbReference>
<dbReference type="OrthoDB" id="3590007at2759"/>
<keyword evidence="2" id="KW-1185">Reference proteome</keyword>
<name>A0A420HUD1_9PEZI</name>
<evidence type="ECO:0000313" key="2">
    <source>
        <dbReference type="Proteomes" id="UP000286134"/>
    </source>
</evidence>
<protein>
    <submittedName>
        <fullName evidence="1">Uncharacterized protein</fullName>
    </submittedName>
</protein>
<accession>A0A420HUD1</accession>
<dbReference type="AlphaFoldDB" id="A0A420HUD1"/>
<organism evidence="1 2">
    <name type="scientific">Erysiphe neolycopersici</name>
    <dbReference type="NCBI Taxonomy" id="212602"/>
    <lineage>
        <taxon>Eukaryota</taxon>
        <taxon>Fungi</taxon>
        <taxon>Dikarya</taxon>
        <taxon>Ascomycota</taxon>
        <taxon>Pezizomycotina</taxon>
        <taxon>Leotiomycetes</taxon>
        <taxon>Erysiphales</taxon>
        <taxon>Erysiphaceae</taxon>
        <taxon>Erysiphe</taxon>
    </lineage>
</organism>
<dbReference type="EMBL" id="MCFK01004602">
    <property type="protein sequence ID" value="RKF60979.1"/>
    <property type="molecule type" value="Genomic_DNA"/>
</dbReference>
<gene>
    <name evidence="1" type="ORF">OnM2_046065</name>
</gene>